<dbReference type="GO" id="GO:0043709">
    <property type="term" value="P:cell adhesion involved in single-species biofilm formation"/>
    <property type="evidence" value="ECO:0007669"/>
    <property type="project" value="TreeGrafter"/>
</dbReference>
<evidence type="ECO:0000313" key="5">
    <source>
        <dbReference type="EMBL" id="AWB66520.1"/>
    </source>
</evidence>
<dbReference type="FunFam" id="3.30.70.270:FF:000001">
    <property type="entry name" value="Diguanylate cyclase domain protein"/>
    <property type="match status" value="1"/>
</dbReference>
<dbReference type="PROSITE" id="PS50887">
    <property type="entry name" value="GGDEF"/>
    <property type="match status" value="1"/>
</dbReference>
<dbReference type="OrthoDB" id="9812260at2"/>
<dbReference type="NCBIfam" id="TIGR00254">
    <property type="entry name" value="GGDEF"/>
    <property type="match status" value="1"/>
</dbReference>
<dbReference type="RefSeq" id="WP_108602583.1">
    <property type="nucleotide sequence ID" value="NZ_CP026604.1"/>
</dbReference>
<dbReference type="Gene3D" id="3.40.30.10">
    <property type="entry name" value="Glutaredoxin"/>
    <property type="match status" value="1"/>
</dbReference>
<gene>
    <name evidence="5" type="ORF">C2869_08805</name>
</gene>
<dbReference type="GO" id="GO:1902201">
    <property type="term" value="P:negative regulation of bacterial-type flagellum-dependent cell motility"/>
    <property type="evidence" value="ECO:0007669"/>
    <property type="project" value="TreeGrafter"/>
</dbReference>
<protein>
    <recommendedName>
        <fullName evidence="2">diguanylate cyclase</fullName>
        <ecNumber evidence="2">2.7.7.65</ecNumber>
    </recommendedName>
</protein>
<feature type="domain" description="GGDEF" evidence="4">
    <location>
        <begin position="358"/>
        <end position="495"/>
    </location>
</feature>
<dbReference type="SUPFAM" id="SSF55073">
    <property type="entry name" value="Nucleotide cyclase"/>
    <property type="match status" value="1"/>
</dbReference>
<accession>A0A2S0VR13</accession>
<evidence type="ECO:0000256" key="1">
    <source>
        <dbReference type="ARBA" id="ARBA00001946"/>
    </source>
</evidence>
<dbReference type="InterPro" id="IPR036249">
    <property type="entry name" value="Thioredoxin-like_sf"/>
</dbReference>
<evidence type="ECO:0000313" key="6">
    <source>
        <dbReference type="Proteomes" id="UP000244441"/>
    </source>
</evidence>
<dbReference type="GO" id="GO:0052621">
    <property type="term" value="F:diguanylate cyclase activity"/>
    <property type="evidence" value="ECO:0007669"/>
    <property type="project" value="UniProtKB-EC"/>
</dbReference>
<dbReference type="EMBL" id="CP026604">
    <property type="protein sequence ID" value="AWB66520.1"/>
    <property type="molecule type" value="Genomic_DNA"/>
</dbReference>
<organism evidence="5 6">
    <name type="scientific">Saccharobesus litoralis</name>
    <dbReference type="NCBI Taxonomy" id="2172099"/>
    <lineage>
        <taxon>Bacteria</taxon>
        <taxon>Pseudomonadati</taxon>
        <taxon>Pseudomonadota</taxon>
        <taxon>Gammaproteobacteria</taxon>
        <taxon>Alteromonadales</taxon>
        <taxon>Alteromonadaceae</taxon>
        <taxon>Saccharobesus</taxon>
    </lineage>
</organism>
<reference evidence="5 6" key="1">
    <citation type="submission" date="2018-01" db="EMBL/GenBank/DDBJ databases">
        <title>Genome sequence of a Cantenovulum-like bacteria.</title>
        <authorList>
            <person name="Tan W.R."/>
            <person name="Lau N.-S."/>
            <person name="Go F."/>
            <person name="Amirul A.-A.A."/>
        </authorList>
    </citation>
    <scope>NUCLEOTIDE SEQUENCE [LARGE SCALE GENOMIC DNA]</scope>
    <source>
        <strain evidence="5 6">CCB-QB4</strain>
    </source>
</reference>
<dbReference type="Pfam" id="PF00990">
    <property type="entry name" value="GGDEF"/>
    <property type="match status" value="1"/>
</dbReference>
<dbReference type="Gene3D" id="3.30.70.270">
    <property type="match status" value="1"/>
</dbReference>
<comment type="catalytic activity">
    <reaction evidence="3">
        <text>2 GTP = 3',3'-c-di-GMP + 2 diphosphate</text>
        <dbReference type="Rhea" id="RHEA:24898"/>
        <dbReference type="ChEBI" id="CHEBI:33019"/>
        <dbReference type="ChEBI" id="CHEBI:37565"/>
        <dbReference type="ChEBI" id="CHEBI:58805"/>
        <dbReference type="EC" id="2.7.7.65"/>
    </reaction>
</comment>
<dbReference type="Proteomes" id="UP000244441">
    <property type="component" value="Chromosome"/>
</dbReference>
<name>A0A2S0VR13_9ALTE</name>
<dbReference type="SUPFAM" id="SSF52833">
    <property type="entry name" value="Thioredoxin-like"/>
    <property type="match status" value="1"/>
</dbReference>
<dbReference type="AlphaFoldDB" id="A0A2S0VR13"/>
<dbReference type="CDD" id="cd01949">
    <property type="entry name" value="GGDEF"/>
    <property type="match status" value="1"/>
</dbReference>
<evidence type="ECO:0000256" key="2">
    <source>
        <dbReference type="ARBA" id="ARBA00012528"/>
    </source>
</evidence>
<dbReference type="InterPro" id="IPR029787">
    <property type="entry name" value="Nucleotide_cyclase"/>
</dbReference>
<sequence length="496" mass="56050">MLQVFLDLNCPYSYILHERLINHPEYSVIQWHYVEHLPTLEAQDHATIHAQLLVDIDAIKKIEPNLPINAPEFCINSRLAILSLMMVEKCYPQKAASYRSFLFRAYWQYGVDISRFDALHAILASLSTPWLDYDNDVEHRQLLSQKHWQQGDYSHHLPVLIGQGSAIARGLLSNEKLDEFLGGELHTDAVAEGCDFSGEYHIACIGKSKLAQDWRLDTYGFNLSIFDDFSQYDSQTRGQQFDAILVDFGDEHDERNQSLCAVAEAKRNDLDYPIICILDNPNPAVESLALNLGANDTLLVQDDVSVQLTRIKKRINTHKAISILSRHAYVDGLTGLFNKRSFEKSYIREWRIAARSNLPLSVILLDFDYFKRFNDTYGHCAGDDCLKALSQVIKTSLFRPSDSAARFGGEEFILLLPDTDLESALIVANRIRKSITKKRILHAEHPNSDYVTVSLGVACAKKVANLKSGDLIQLADTALYKAKNGGRDQAYGLLLD</sequence>
<evidence type="ECO:0000256" key="3">
    <source>
        <dbReference type="ARBA" id="ARBA00034247"/>
    </source>
</evidence>
<keyword evidence="6" id="KW-1185">Reference proteome</keyword>
<proteinExistence type="predicted"/>
<dbReference type="InterPro" id="IPR050469">
    <property type="entry name" value="Diguanylate_Cyclase"/>
</dbReference>
<dbReference type="KEGG" id="cate:C2869_08805"/>
<dbReference type="EC" id="2.7.7.65" evidence="2"/>
<dbReference type="PANTHER" id="PTHR45138:SF9">
    <property type="entry name" value="DIGUANYLATE CYCLASE DGCM-RELATED"/>
    <property type="match status" value="1"/>
</dbReference>
<dbReference type="InterPro" id="IPR043128">
    <property type="entry name" value="Rev_trsase/Diguanyl_cyclase"/>
</dbReference>
<evidence type="ECO:0000259" key="4">
    <source>
        <dbReference type="PROSITE" id="PS50887"/>
    </source>
</evidence>
<dbReference type="SMART" id="SM00267">
    <property type="entry name" value="GGDEF"/>
    <property type="match status" value="1"/>
</dbReference>
<dbReference type="GO" id="GO:0005886">
    <property type="term" value="C:plasma membrane"/>
    <property type="evidence" value="ECO:0007669"/>
    <property type="project" value="TreeGrafter"/>
</dbReference>
<dbReference type="PANTHER" id="PTHR45138">
    <property type="entry name" value="REGULATORY COMPONENTS OF SENSORY TRANSDUCTION SYSTEM"/>
    <property type="match status" value="1"/>
</dbReference>
<dbReference type="InterPro" id="IPR000160">
    <property type="entry name" value="GGDEF_dom"/>
</dbReference>
<comment type="cofactor">
    <cofactor evidence="1">
        <name>Mg(2+)</name>
        <dbReference type="ChEBI" id="CHEBI:18420"/>
    </cofactor>
</comment>